<gene>
    <name evidence="1" type="ORF">J2S76_001942</name>
</gene>
<dbReference type="PANTHER" id="PTHR16128">
    <property type="entry name" value="FAD/NAD(P)-BINDING OXIDOREDUCTASE FAMILY PROTEIN"/>
    <property type="match status" value="1"/>
</dbReference>
<dbReference type="Proteomes" id="UP001238467">
    <property type="component" value="Unassembled WGS sequence"/>
</dbReference>
<protein>
    <submittedName>
        <fullName evidence="1">NAD/FAD-dependent oxidoreductase</fullName>
    </submittedName>
</protein>
<reference evidence="1 2" key="1">
    <citation type="submission" date="2023-07" db="EMBL/GenBank/DDBJ databases">
        <title>Genomic Encyclopedia of Type Strains, Phase IV (KMG-IV): sequencing the most valuable type-strain genomes for metagenomic binning, comparative biology and taxonomic classification.</title>
        <authorList>
            <person name="Goeker M."/>
        </authorList>
    </citation>
    <scope>NUCLEOTIDE SEQUENCE [LARGE SCALE GENOMIC DNA]</scope>
    <source>
        <strain evidence="1 2">DSM 1277</strain>
    </source>
</reference>
<keyword evidence="2" id="KW-1185">Reference proteome</keyword>
<dbReference type="InterPro" id="IPR036188">
    <property type="entry name" value="FAD/NAD-bd_sf"/>
</dbReference>
<sequence>MKRIAIIGAGLSGLTLAHALKGRAEITVFEKARGPGGRTATRREGAYRFDHGAPCFTARTPAFMAWLAPLLAAGVVAEWPGAVSNLQGGRVAGIRHRVERLLVGVPGMNALAAHLAGSVKLQVGIDVAPLAAGAGPHPLASGSGEALGTFDLVISTAPAEQSRALFGAVAGGEAFPDVRMKPRHALMVALDKPWYQGWIAARVMDGPLRWITVDSSKPGRATETTSLVVQTRSRWSRLHCDTPAELLAPTLLHALTAALPFDLPAPALAKAHRWRSALVEQGDRPGPWISPDGTLAATGDWAGTSRIEEVCLAALDLAERLKKDLP</sequence>
<dbReference type="RefSeq" id="WP_307059888.1">
    <property type="nucleotide sequence ID" value="NZ_JAUSUH010000003.1"/>
</dbReference>
<organism evidence="1 2">
    <name type="scientific">Ancylobacter vacuolatus</name>
    <dbReference type="NCBI Taxonomy" id="223389"/>
    <lineage>
        <taxon>Bacteria</taxon>
        <taxon>Pseudomonadati</taxon>
        <taxon>Pseudomonadota</taxon>
        <taxon>Alphaproteobacteria</taxon>
        <taxon>Hyphomicrobiales</taxon>
        <taxon>Xanthobacteraceae</taxon>
        <taxon>Ancylobacter</taxon>
    </lineage>
</organism>
<proteinExistence type="predicted"/>
<dbReference type="PANTHER" id="PTHR16128:SF5">
    <property type="entry name" value="FAD_NAD(P)-BINDING OXIDOREDUCTASE FAMILY PROTEIN"/>
    <property type="match status" value="1"/>
</dbReference>
<name>A0ABU0DGR1_9HYPH</name>
<dbReference type="Gene3D" id="3.50.50.60">
    <property type="entry name" value="FAD/NAD(P)-binding domain"/>
    <property type="match status" value="1"/>
</dbReference>
<accession>A0ABU0DGR1</accession>
<dbReference type="EMBL" id="JAUSUH010000003">
    <property type="protein sequence ID" value="MDQ0347518.1"/>
    <property type="molecule type" value="Genomic_DNA"/>
</dbReference>
<dbReference type="Gene3D" id="3.90.660.10">
    <property type="match status" value="1"/>
</dbReference>
<dbReference type="Pfam" id="PF13450">
    <property type="entry name" value="NAD_binding_8"/>
    <property type="match status" value="1"/>
</dbReference>
<evidence type="ECO:0000313" key="1">
    <source>
        <dbReference type="EMBL" id="MDQ0347518.1"/>
    </source>
</evidence>
<dbReference type="SUPFAM" id="SSF51905">
    <property type="entry name" value="FAD/NAD(P)-binding domain"/>
    <property type="match status" value="1"/>
</dbReference>
<comment type="caution">
    <text evidence="1">The sequence shown here is derived from an EMBL/GenBank/DDBJ whole genome shotgun (WGS) entry which is preliminary data.</text>
</comment>
<evidence type="ECO:0000313" key="2">
    <source>
        <dbReference type="Proteomes" id="UP001238467"/>
    </source>
</evidence>